<dbReference type="FunFam" id="1.10.10.10:FF:000003">
    <property type="entry name" value="Paired box protein Pax-6"/>
    <property type="match status" value="1"/>
</dbReference>
<feature type="domain" description="Paired" evidence="9">
    <location>
        <begin position="11"/>
        <end position="153"/>
    </location>
</feature>
<dbReference type="Gene3D" id="1.10.10.10">
    <property type="entry name" value="Winged helix-like DNA-binding domain superfamily/Winged helix DNA-binding domain"/>
    <property type="match status" value="2"/>
</dbReference>
<dbReference type="PROSITE" id="PS00034">
    <property type="entry name" value="PAIRED_1"/>
    <property type="match status" value="1"/>
</dbReference>
<dbReference type="InterPro" id="IPR001523">
    <property type="entry name" value="Paired_dom"/>
</dbReference>
<dbReference type="SMART" id="SM00351">
    <property type="entry name" value="PAX"/>
    <property type="match status" value="1"/>
</dbReference>
<dbReference type="GeneID" id="108734372"/>
<keyword evidence="2" id="KW-0217">Developmental protein</keyword>
<evidence type="ECO:0000313" key="11">
    <source>
        <dbReference type="RefSeq" id="XP_025831620.1"/>
    </source>
</evidence>
<evidence type="ECO:0000256" key="2">
    <source>
        <dbReference type="ARBA" id="ARBA00022473"/>
    </source>
</evidence>
<dbReference type="OrthoDB" id="3225452at2759"/>
<dbReference type="SUPFAM" id="SSF46689">
    <property type="entry name" value="Homeodomain-like"/>
    <property type="match status" value="1"/>
</dbReference>
<dbReference type="Proteomes" id="UP000192223">
    <property type="component" value="Unplaced"/>
</dbReference>
<feature type="compositionally biased region" description="Polar residues" evidence="8">
    <location>
        <begin position="254"/>
        <end position="263"/>
    </location>
</feature>
<evidence type="ECO:0000256" key="1">
    <source>
        <dbReference type="ARBA" id="ARBA00004123"/>
    </source>
</evidence>
<organism evidence="10 11">
    <name type="scientific">Agrilus planipennis</name>
    <name type="common">Emerald ash borer</name>
    <name type="synonym">Agrilus marcopoli</name>
    <dbReference type="NCBI Taxonomy" id="224129"/>
    <lineage>
        <taxon>Eukaryota</taxon>
        <taxon>Metazoa</taxon>
        <taxon>Ecdysozoa</taxon>
        <taxon>Arthropoda</taxon>
        <taxon>Hexapoda</taxon>
        <taxon>Insecta</taxon>
        <taxon>Pterygota</taxon>
        <taxon>Neoptera</taxon>
        <taxon>Endopterygota</taxon>
        <taxon>Coleoptera</taxon>
        <taxon>Polyphaga</taxon>
        <taxon>Elateriformia</taxon>
        <taxon>Buprestoidea</taxon>
        <taxon>Buprestidae</taxon>
        <taxon>Agrilinae</taxon>
        <taxon>Agrilus</taxon>
    </lineage>
</organism>
<gene>
    <name evidence="11" type="primary">LOC108734372</name>
</gene>
<dbReference type="InParanoid" id="A0A7F5R6M7"/>
<dbReference type="GO" id="GO:0009791">
    <property type="term" value="P:post-embryonic development"/>
    <property type="evidence" value="ECO:0007669"/>
    <property type="project" value="UniProtKB-ARBA"/>
</dbReference>
<dbReference type="GO" id="GO:0000981">
    <property type="term" value="F:DNA-binding transcription factor activity, RNA polymerase II-specific"/>
    <property type="evidence" value="ECO:0007669"/>
    <property type="project" value="TreeGrafter"/>
</dbReference>
<dbReference type="RefSeq" id="XP_025831620.1">
    <property type="nucleotide sequence ID" value="XM_025975835.1"/>
</dbReference>
<evidence type="ECO:0000256" key="3">
    <source>
        <dbReference type="ARBA" id="ARBA00022724"/>
    </source>
</evidence>
<protein>
    <submittedName>
        <fullName evidence="11">Uncharacterized protein LOC108734372</fullName>
    </submittedName>
</protein>
<keyword evidence="7" id="KW-0539">Nucleus</keyword>
<dbReference type="PROSITE" id="PS51057">
    <property type="entry name" value="PAIRED_2"/>
    <property type="match status" value="1"/>
</dbReference>
<dbReference type="InterPro" id="IPR009057">
    <property type="entry name" value="Homeodomain-like_sf"/>
</dbReference>
<evidence type="ECO:0000259" key="9">
    <source>
        <dbReference type="PROSITE" id="PS51057"/>
    </source>
</evidence>
<keyword evidence="3" id="KW-0563">Paired box</keyword>
<proteinExistence type="predicted"/>
<dbReference type="CDD" id="cd00131">
    <property type="entry name" value="PAX"/>
    <property type="match status" value="1"/>
</dbReference>
<keyword evidence="10" id="KW-1185">Reference proteome</keyword>
<keyword evidence="6" id="KW-0804">Transcription</keyword>
<reference evidence="11" key="1">
    <citation type="submission" date="2025-08" db="UniProtKB">
        <authorList>
            <consortium name="RefSeq"/>
        </authorList>
    </citation>
    <scope>IDENTIFICATION</scope>
    <source>
        <tissue evidence="11">Entire body</tissue>
    </source>
</reference>
<feature type="non-terminal residue" evidence="11">
    <location>
        <position position="1"/>
    </location>
</feature>
<dbReference type="PANTHER" id="PTHR45636">
    <property type="entry name" value="PAIRED BOX PROTEIN PAX-6-RELATED-RELATED"/>
    <property type="match status" value="1"/>
</dbReference>
<keyword evidence="5" id="KW-0238">DNA-binding</keyword>
<dbReference type="FunFam" id="1.10.10.10:FF:000013">
    <property type="entry name" value="Paired box 8 isoform 1"/>
    <property type="match status" value="1"/>
</dbReference>
<dbReference type="Pfam" id="PF00292">
    <property type="entry name" value="PAX"/>
    <property type="match status" value="1"/>
</dbReference>
<keyword evidence="4" id="KW-0805">Transcription regulation</keyword>
<evidence type="ECO:0000256" key="8">
    <source>
        <dbReference type="SAM" id="MobiDB-lite"/>
    </source>
</evidence>
<evidence type="ECO:0000256" key="5">
    <source>
        <dbReference type="ARBA" id="ARBA00023125"/>
    </source>
</evidence>
<feature type="region of interest" description="Disordered" evidence="8">
    <location>
        <begin position="254"/>
        <end position="277"/>
    </location>
</feature>
<dbReference type="InterPro" id="IPR036388">
    <property type="entry name" value="WH-like_DNA-bd_sf"/>
</dbReference>
<evidence type="ECO:0000256" key="6">
    <source>
        <dbReference type="ARBA" id="ARBA00023163"/>
    </source>
</evidence>
<sequence>LISATIFFISGQAGVNQLGGVFVNGRPLPDCVRRRIVELALLGVRPCDISRQLLVSHGCVSKILTRFYETGSIRPGSIGGSKTKYYGKGSARNSMWLLQQVATPTVVKKILKCKQENPGMFAWEIREQLAAQRVCEPHSLPSISSVNRILRNSSISTVSWPDHQDILQQQGAIPSNPTDVNGMTANDLYAKHMSAISNRLQYYPTMQDASYMSSKMSILQQQLHISTPSDPLVDGTTSAWSNLVVPFNQTPTFTENKSRTSGAIKSEVQSRDGRTKNPYSIEELLKKPTKKSKTIETIRIHSDVLQPVGALVHVDGAVKTTDGEEQEANVES</sequence>
<comment type="subcellular location">
    <subcellularLocation>
        <location evidence="1">Nucleus</location>
    </subcellularLocation>
</comment>
<name>A0A7F5R6M7_AGRPL</name>
<dbReference type="InterPro" id="IPR043565">
    <property type="entry name" value="PAX_fam"/>
</dbReference>
<dbReference type="PANTHER" id="PTHR45636:SF43">
    <property type="entry name" value="PAIRED BOX POX-NEURO PROTEIN"/>
    <property type="match status" value="1"/>
</dbReference>
<accession>A0A7F5R6M7</accession>
<dbReference type="KEGG" id="apln:108734372"/>
<dbReference type="GO" id="GO:0005634">
    <property type="term" value="C:nucleus"/>
    <property type="evidence" value="ECO:0007669"/>
    <property type="project" value="UniProtKB-SubCell"/>
</dbReference>
<evidence type="ECO:0000256" key="4">
    <source>
        <dbReference type="ARBA" id="ARBA00023015"/>
    </source>
</evidence>
<evidence type="ECO:0000313" key="10">
    <source>
        <dbReference type="Proteomes" id="UP000192223"/>
    </source>
</evidence>
<dbReference type="InterPro" id="IPR043182">
    <property type="entry name" value="PAIRED_DNA-bd_dom"/>
</dbReference>
<dbReference type="GO" id="GO:0000978">
    <property type="term" value="F:RNA polymerase II cis-regulatory region sequence-specific DNA binding"/>
    <property type="evidence" value="ECO:0007669"/>
    <property type="project" value="TreeGrafter"/>
</dbReference>
<evidence type="ECO:0000256" key="7">
    <source>
        <dbReference type="ARBA" id="ARBA00023242"/>
    </source>
</evidence>
<dbReference type="AlphaFoldDB" id="A0A7F5R6M7"/>
<dbReference type="PRINTS" id="PR00027">
    <property type="entry name" value="PAIREDBOX"/>
</dbReference>